<dbReference type="FunFam" id="1.25.40.10:FF:000503">
    <property type="entry name" value="Pentatricopeptide repeat-containing protein, mitochondrial"/>
    <property type="match status" value="1"/>
</dbReference>
<dbReference type="InterPro" id="IPR011990">
    <property type="entry name" value="TPR-like_helical_dom_sf"/>
</dbReference>
<dbReference type="NCBIfam" id="TIGR00756">
    <property type="entry name" value="PPR"/>
    <property type="match status" value="2"/>
</dbReference>
<feature type="compositionally biased region" description="Polar residues" evidence="7">
    <location>
        <begin position="226"/>
        <end position="248"/>
    </location>
</feature>
<dbReference type="PANTHER" id="PTHR47926">
    <property type="entry name" value="PENTATRICOPEPTIDE REPEAT-CONTAINING PROTEIN"/>
    <property type="match status" value="1"/>
</dbReference>
<comment type="caution">
    <text evidence="9">The sequence shown here is derived from an EMBL/GenBank/DDBJ whole genome shotgun (WGS) entry which is preliminary data.</text>
</comment>
<feature type="repeat" description="PPR" evidence="6">
    <location>
        <begin position="336"/>
        <end position="366"/>
    </location>
</feature>
<feature type="domain" description="DYW" evidence="8">
    <location>
        <begin position="567"/>
        <end position="659"/>
    </location>
</feature>
<organism evidence="9 10">
    <name type="scientific">Carnegiea gigantea</name>
    <dbReference type="NCBI Taxonomy" id="171969"/>
    <lineage>
        <taxon>Eukaryota</taxon>
        <taxon>Viridiplantae</taxon>
        <taxon>Streptophyta</taxon>
        <taxon>Embryophyta</taxon>
        <taxon>Tracheophyta</taxon>
        <taxon>Spermatophyta</taxon>
        <taxon>Magnoliopsida</taxon>
        <taxon>eudicotyledons</taxon>
        <taxon>Gunneridae</taxon>
        <taxon>Pentapetalae</taxon>
        <taxon>Caryophyllales</taxon>
        <taxon>Cactineae</taxon>
        <taxon>Cactaceae</taxon>
        <taxon>Cactoideae</taxon>
        <taxon>Echinocereeae</taxon>
        <taxon>Carnegiea</taxon>
    </lineage>
</organism>
<dbReference type="Gene3D" id="1.25.40.10">
    <property type="entry name" value="Tetratricopeptide repeat domain"/>
    <property type="match status" value="1"/>
</dbReference>
<accession>A0A9Q1GRX3</accession>
<evidence type="ECO:0000256" key="6">
    <source>
        <dbReference type="PROSITE-ProRule" id="PRU00708"/>
    </source>
</evidence>
<evidence type="ECO:0000256" key="4">
    <source>
        <dbReference type="ARBA" id="ARBA00022946"/>
    </source>
</evidence>
<dbReference type="OrthoDB" id="1932290at2759"/>
<comment type="subcellular location">
    <subcellularLocation>
        <location evidence="1">Mitochondrion</location>
    </subcellularLocation>
</comment>
<proteinExistence type="inferred from homology"/>
<dbReference type="InterPro" id="IPR046960">
    <property type="entry name" value="PPR_At4g14850-like_plant"/>
</dbReference>
<feature type="repeat" description="PPR" evidence="6">
    <location>
        <begin position="367"/>
        <end position="401"/>
    </location>
</feature>
<feature type="compositionally biased region" description="Polar residues" evidence="7">
    <location>
        <begin position="93"/>
        <end position="105"/>
    </location>
</feature>
<dbReference type="Proteomes" id="UP001153076">
    <property type="component" value="Unassembled WGS sequence"/>
</dbReference>
<feature type="compositionally biased region" description="Polar residues" evidence="7">
    <location>
        <begin position="206"/>
        <end position="217"/>
    </location>
</feature>
<sequence>MPVMDMQNISLPESSPWLHIQYIHRNTGWHDKGVAYHVRNRGDVAFMPDRVLGGNCTSSRQYSSAFAGVNKIPINFDDSHSDGVGYVTQNINDPHQVGHSGSRNGSDGYWQNAGRLQHQSNPTSYYSLNEQTSPQNLGHHTTENIGTGMQYPGHHNVGNSSAYQQPINEHWNRNNDTFQQSPNDLNTGHKVAFQPGGYQHEHMGVQSRSNGYQQGNTGAHLGNPSGYYNSHSGHPKQSLNGSNNPGVHTQSLLGATLGGYSREDDDTEGTLEELDAFCKDWDLEKAVKCMGKLGKIGVCIDLPRYFILMQACGKAKALNEAKAVHEHLIRFMSPIRVSTFNKILEMYGKCGSMEDAYTTFNQMPERNLTSWDTMISWFARNGLGEDAIDMFTRFKEAGLKPDGEMFLGVFDACGVLGDVTEGMLHFDSMSKVYGISPSMAHYARIVHMFGSAGYLEGALEFIEKMPVEPSVDVWESLMNISRVQGNLELGDRCAEILEHLDPSRLSEESKAGLLPIKDADILKRKVKKANPLEHTKHEYRAGDRSHPESDKIYAILRGIKESLKEAGYIPETRFVLHDIDPEGKEEAIMAHSERLACMYSLITTPARMPIRIIKNLRVCCDCHNVFKIISKLVGREVVMRDAKRFHHFRDGKCSCNDYW</sequence>
<dbReference type="PANTHER" id="PTHR47926:SF388">
    <property type="entry name" value="DYW DOMAIN-CONTAINING PROTEIN"/>
    <property type="match status" value="1"/>
</dbReference>
<feature type="region of interest" description="Disordered" evidence="7">
    <location>
        <begin position="93"/>
        <end position="115"/>
    </location>
</feature>
<keyword evidence="10" id="KW-1185">Reference proteome</keyword>
<keyword evidence="5" id="KW-0496">Mitochondrion</keyword>
<reference evidence="9" key="1">
    <citation type="submission" date="2022-04" db="EMBL/GenBank/DDBJ databases">
        <title>Carnegiea gigantea Genome sequencing and assembly v2.</title>
        <authorList>
            <person name="Copetti D."/>
            <person name="Sanderson M.J."/>
            <person name="Burquez A."/>
            <person name="Wojciechowski M.F."/>
        </authorList>
    </citation>
    <scope>NUCLEOTIDE SEQUENCE</scope>
    <source>
        <strain evidence="9">SGP5-SGP5p</strain>
        <tissue evidence="9">Aerial part</tissue>
    </source>
</reference>
<feature type="region of interest" description="Disordered" evidence="7">
    <location>
        <begin position="201"/>
        <end position="248"/>
    </location>
</feature>
<dbReference type="InterPro" id="IPR032867">
    <property type="entry name" value="DYW_dom"/>
</dbReference>
<dbReference type="InterPro" id="IPR002885">
    <property type="entry name" value="PPR_rpt"/>
</dbReference>
<comment type="similarity">
    <text evidence="2">Belongs to the PPR family. PCMP-H subfamily.</text>
</comment>
<dbReference type="GO" id="GO:0003723">
    <property type="term" value="F:RNA binding"/>
    <property type="evidence" value="ECO:0007669"/>
    <property type="project" value="InterPro"/>
</dbReference>
<dbReference type="Pfam" id="PF01535">
    <property type="entry name" value="PPR"/>
    <property type="match status" value="2"/>
</dbReference>
<dbReference type="EMBL" id="JAKOGI010001801">
    <property type="protein sequence ID" value="KAJ8424020.1"/>
    <property type="molecule type" value="Genomic_DNA"/>
</dbReference>
<protein>
    <recommendedName>
        <fullName evidence="8">DYW domain-containing protein</fullName>
    </recommendedName>
</protein>
<dbReference type="GO" id="GO:0009451">
    <property type="term" value="P:RNA modification"/>
    <property type="evidence" value="ECO:0007669"/>
    <property type="project" value="InterPro"/>
</dbReference>
<keyword evidence="4" id="KW-0809">Transit peptide</keyword>
<evidence type="ECO:0000313" key="9">
    <source>
        <dbReference type="EMBL" id="KAJ8424020.1"/>
    </source>
</evidence>
<evidence type="ECO:0000313" key="10">
    <source>
        <dbReference type="Proteomes" id="UP001153076"/>
    </source>
</evidence>
<dbReference type="PROSITE" id="PS51375">
    <property type="entry name" value="PPR"/>
    <property type="match status" value="2"/>
</dbReference>
<evidence type="ECO:0000259" key="8">
    <source>
        <dbReference type="Pfam" id="PF14432"/>
    </source>
</evidence>
<dbReference type="Pfam" id="PF14432">
    <property type="entry name" value="DYW_deaminase"/>
    <property type="match status" value="1"/>
</dbReference>
<name>A0A9Q1GRX3_9CARY</name>
<dbReference type="GO" id="GO:0008270">
    <property type="term" value="F:zinc ion binding"/>
    <property type="evidence" value="ECO:0007669"/>
    <property type="project" value="InterPro"/>
</dbReference>
<evidence type="ECO:0000256" key="1">
    <source>
        <dbReference type="ARBA" id="ARBA00004173"/>
    </source>
</evidence>
<evidence type="ECO:0000256" key="5">
    <source>
        <dbReference type="ARBA" id="ARBA00023128"/>
    </source>
</evidence>
<evidence type="ECO:0000256" key="7">
    <source>
        <dbReference type="SAM" id="MobiDB-lite"/>
    </source>
</evidence>
<evidence type="ECO:0000256" key="3">
    <source>
        <dbReference type="ARBA" id="ARBA00022737"/>
    </source>
</evidence>
<dbReference type="GO" id="GO:0005739">
    <property type="term" value="C:mitochondrion"/>
    <property type="evidence" value="ECO:0007669"/>
    <property type="project" value="UniProtKB-SubCell"/>
</dbReference>
<keyword evidence="3" id="KW-0677">Repeat</keyword>
<dbReference type="AlphaFoldDB" id="A0A9Q1GRX3"/>
<evidence type="ECO:0000256" key="2">
    <source>
        <dbReference type="ARBA" id="ARBA00006643"/>
    </source>
</evidence>
<gene>
    <name evidence="9" type="ORF">Cgig2_001723</name>
</gene>